<dbReference type="Proteomes" id="UP000239504">
    <property type="component" value="Unassembled WGS sequence"/>
</dbReference>
<dbReference type="AlphaFoldDB" id="A0A2S7KA82"/>
<keyword evidence="1" id="KW-0732">Signal</keyword>
<feature type="signal peptide" evidence="1">
    <location>
        <begin position="1"/>
        <end position="24"/>
    </location>
</feature>
<sequence>MNKLSHLCVAGLSAIMAASAPAAADPSAGSTTILGPFASPDNLDPANISPITIAFSGTDLGWTYVHDGELKVLLGDTHETESGDPIDPDYHPLSGQTAYTYDDAFGSIDLSSWSDSSLISPTNLPTVLLAQHSSSAKAKALNIDNHWLDAFKTPSTGWSNGTDEYAIFLHSKPQGCLTNSNCTSNGADMTCDGGLAFWGEEYDDEQGFTGICVDGTFGCLNDTMRNAFGWPIAGSGFCSDQTSTMYSTADAGRILSSGFTLRVGVRSTTDDRFYTNSKKWVTNKFMNVTAATVQDFRPSNGAGGANQDYNVAGSSGSYRRVFLFGRTNFAGVAANGRPASLYFAYADMPTGANFSWTVHYFTGFSGGVPTFSTSEADAVPLDLDSTTSGFQDEQHDIVGQMSVVWVEHLNKWVMFYGGSLSTFPVQVFQTCGVVELFIGASQCGDVDIGNGAIRMRTADDPWGPWSPPEDVFYPGDPEASPPTGEYASGGILYHPDCSGSCARGYDHPNLNENVDYGLLYGPNIIEPWIDEVGDDVDLIWNVSTWIPYHTVLFRTRIEAN</sequence>
<evidence type="ECO:0000256" key="1">
    <source>
        <dbReference type="SAM" id="SignalP"/>
    </source>
</evidence>
<dbReference type="OrthoDB" id="284233at2"/>
<proteinExistence type="predicted"/>
<comment type="caution">
    <text evidence="2">The sequence shown here is derived from an EMBL/GenBank/DDBJ whole genome shotgun (WGS) entry which is preliminary data.</text>
</comment>
<dbReference type="RefSeq" id="WP_104828114.1">
    <property type="nucleotide sequence ID" value="NZ_PJCH01000001.1"/>
</dbReference>
<organism evidence="2 3">
    <name type="scientific">Hyphococcus luteus</name>
    <dbReference type="NCBI Taxonomy" id="2058213"/>
    <lineage>
        <taxon>Bacteria</taxon>
        <taxon>Pseudomonadati</taxon>
        <taxon>Pseudomonadota</taxon>
        <taxon>Alphaproteobacteria</taxon>
        <taxon>Parvularculales</taxon>
        <taxon>Parvularculaceae</taxon>
        <taxon>Hyphococcus</taxon>
    </lineage>
</organism>
<accession>A0A2S7KA82</accession>
<gene>
    <name evidence="2" type="ORF">CW354_00610</name>
</gene>
<name>A0A2S7KA82_9PROT</name>
<reference evidence="2 3" key="1">
    <citation type="submission" date="2017-12" db="EMBL/GenBank/DDBJ databases">
        <authorList>
            <person name="Hurst M.R.H."/>
        </authorList>
    </citation>
    <scope>NUCLEOTIDE SEQUENCE [LARGE SCALE GENOMIC DNA]</scope>
    <source>
        <strain evidence="2 3">SY-3-19</strain>
    </source>
</reference>
<evidence type="ECO:0000313" key="2">
    <source>
        <dbReference type="EMBL" id="PQA89412.1"/>
    </source>
</evidence>
<evidence type="ECO:0000313" key="3">
    <source>
        <dbReference type="Proteomes" id="UP000239504"/>
    </source>
</evidence>
<dbReference type="EMBL" id="PJCH01000001">
    <property type="protein sequence ID" value="PQA89412.1"/>
    <property type="molecule type" value="Genomic_DNA"/>
</dbReference>
<protein>
    <submittedName>
        <fullName evidence="2">Uncharacterized protein</fullName>
    </submittedName>
</protein>
<feature type="chain" id="PRO_5015412832" evidence="1">
    <location>
        <begin position="25"/>
        <end position="560"/>
    </location>
</feature>
<keyword evidence="3" id="KW-1185">Reference proteome</keyword>